<keyword evidence="10" id="KW-1185">Reference proteome</keyword>
<evidence type="ECO:0000256" key="4">
    <source>
        <dbReference type="ARBA" id="ARBA00022475"/>
    </source>
</evidence>
<evidence type="ECO:0000256" key="6">
    <source>
        <dbReference type="ARBA" id="ARBA00022989"/>
    </source>
</evidence>
<evidence type="ECO:0000256" key="8">
    <source>
        <dbReference type="SAM" id="Phobius"/>
    </source>
</evidence>
<feature type="transmembrane region" description="Helical" evidence="8">
    <location>
        <begin position="192"/>
        <end position="212"/>
    </location>
</feature>
<name>A0ABT9GQX1_9GAMM</name>
<comment type="caution">
    <text evidence="9">The sequence shown here is derived from an EMBL/GenBank/DDBJ whole genome shotgun (WGS) entry which is preliminary data.</text>
</comment>
<accession>A0ABT9GQX1</accession>
<evidence type="ECO:0000256" key="1">
    <source>
        <dbReference type="ARBA" id="ARBA00004651"/>
    </source>
</evidence>
<feature type="transmembrane region" description="Helical" evidence="8">
    <location>
        <begin position="36"/>
        <end position="56"/>
    </location>
</feature>
<feature type="transmembrane region" description="Helical" evidence="8">
    <location>
        <begin position="255"/>
        <end position="277"/>
    </location>
</feature>
<sequence length="305" mass="32822">MPALPLDNYALILGYLLIGLLLRLVPAMPADSARALNAYVLNVALPALVLLKIPTLTFSAQLWLPVLTPWLLLLMVAALTLLIGRWLNWSRDVIVALLIVLPLGNTSFLGFPMVEAFWGPERMPVAIIYDQLGSFIALASWATILASLYGNQKQPASTAIILRKVLSAPPLLALLLALLLRHSSYPPLAEQLLSNVAATLVPVVMIAVGFSLRFRLDANELKPVGFGLLVTLVLMPLMAYAIAKGSRSETTLLQTVVFMAAMPPMISAGAIAIMAGLAPRLVSALVGFGVLLSFLTLPVVYWLLI</sequence>
<reference evidence="9 10" key="1">
    <citation type="submission" date="2023-08" db="EMBL/GenBank/DDBJ databases">
        <authorList>
            <person name="Joshi A."/>
            <person name="Thite S."/>
        </authorList>
    </citation>
    <scope>NUCLEOTIDE SEQUENCE [LARGE SCALE GENOMIC DNA]</scope>
    <source>
        <strain evidence="9 10">1E1</strain>
    </source>
</reference>
<dbReference type="PANTHER" id="PTHR36838">
    <property type="entry name" value="AUXIN EFFLUX CARRIER FAMILY PROTEIN"/>
    <property type="match status" value="1"/>
</dbReference>
<gene>
    <name evidence="9" type="ORF">Q3O59_10015</name>
</gene>
<keyword evidence="3" id="KW-0813">Transport</keyword>
<keyword evidence="6 8" id="KW-1133">Transmembrane helix</keyword>
<dbReference type="RefSeq" id="WP_305945442.1">
    <property type="nucleotide sequence ID" value="NZ_JAUZVY010000003.1"/>
</dbReference>
<dbReference type="EMBL" id="JAUZVY010000003">
    <property type="protein sequence ID" value="MDP4529364.1"/>
    <property type="molecule type" value="Genomic_DNA"/>
</dbReference>
<dbReference type="Pfam" id="PF03547">
    <property type="entry name" value="Mem_trans"/>
    <property type="match status" value="1"/>
</dbReference>
<evidence type="ECO:0000313" key="10">
    <source>
        <dbReference type="Proteomes" id="UP001236258"/>
    </source>
</evidence>
<organism evidence="9 10">
    <name type="scientific">Alkalimonas delamerensis</name>
    <dbReference type="NCBI Taxonomy" id="265981"/>
    <lineage>
        <taxon>Bacteria</taxon>
        <taxon>Pseudomonadati</taxon>
        <taxon>Pseudomonadota</taxon>
        <taxon>Gammaproteobacteria</taxon>
        <taxon>Alkalimonas</taxon>
    </lineage>
</organism>
<protein>
    <submittedName>
        <fullName evidence="9">AEC family transporter</fullName>
    </submittedName>
</protein>
<evidence type="ECO:0000313" key="9">
    <source>
        <dbReference type="EMBL" id="MDP4529364.1"/>
    </source>
</evidence>
<keyword evidence="4" id="KW-1003">Cell membrane</keyword>
<feature type="transmembrane region" description="Helical" evidence="8">
    <location>
        <begin position="6"/>
        <end position="24"/>
    </location>
</feature>
<dbReference type="InterPro" id="IPR038770">
    <property type="entry name" value="Na+/solute_symporter_sf"/>
</dbReference>
<keyword evidence="7 8" id="KW-0472">Membrane</keyword>
<proteinExistence type="inferred from homology"/>
<comment type="similarity">
    <text evidence="2">Belongs to the auxin efflux carrier (TC 2.A.69) family.</text>
</comment>
<dbReference type="PANTHER" id="PTHR36838:SF1">
    <property type="entry name" value="SLR1864 PROTEIN"/>
    <property type="match status" value="1"/>
</dbReference>
<evidence type="ECO:0000256" key="5">
    <source>
        <dbReference type="ARBA" id="ARBA00022692"/>
    </source>
</evidence>
<feature type="transmembrane region" description="Helical" evidence="8">
    <location>
        <begin position="224"/>
        <end position="243"/>
    </location>
</feature>
<comment type="subcellular location">
    <subcellularLocation>
        <location evidence="1">Cell membrane</location>
        <topology evidence="1">Multi-pass membrane protein</topology>
    </subcellularLocation>
</comment>
<feature type="transmembrane region" description="Helical" evidence="8">
    <location>
        <begin position="94"/>
        <end position="114"/>
    </location>
</feature>
<evidence type="ECO:0000256" key="2">
    <source>
        <dbReference type="ARBA" id="ARBA00010145"/>
    </source>
</evidence>
<feature type="transmembrane region" description="Helical" evidence="8">
    <location>
        <begin position="126"/>
        <end position="149"/>
    </location>
</feature>
<feature type="transmembrane region" description="Helical" evidence="8">
    <location>
        <begin position="62"/>
        <end position="82"/>
    </location>
</feature>
<dbReference type="Gene3D" id="1.20.1530.20">
    <property type="match status" value="1"/>
</dbReference>
<feature type="transmembrane region" description="Helical" evidence="8">
    <location>
        <begin position="284"/>
        <end position="304"/>
    </location>
</feature>
<dbReference type="InterPro" id="IPR004776">
    <property type="entry name" value="Mem_transp_PIN-like"/>
</dbReference>
<feature type="transmembrane region" description="Helical" evidence="8">
    <location>
        <begin position="161"/>
        <end position="180"/>
    </location>
</feature>
<evidence type="ECO:0000256" key="7">
    <source>
        <dbReference type="ARBA" id="ARBA00023136"/>
    </source>
</evidence>
<keyword evidence="5 8" id="KW-0812">Transmembrane</keyword>
<evidence type="ECO:0000256" key="3">
    <source>
        <dbReference type="ARBA" id="ARBA00022448"/>
    </source>
</evidence>
<dbReference type="Proteomes" id="UP001236258">
    <property type="component" value="Unassembled WGS sequence"/>
</dbReference>